<comment type="similarity">
    <text evidence="1">Belongs to the sulfur carrier protein TusA family.</text>
</comment>
<dbReference type="InterPro" id="IPR036868">
    <property type="entry name" value="TusA-like_sf"/>
</dbReference>
<dbReference type="Pfam" id="PF01206">
    <property type="entry name" value="TusA"/>
    <property type="match status" value="1"/>
</dbReference>
<gene>
    <name evidence="3" type="ORF">TH4_05950</name>
</gene>
<reference evidence="3 4" key="1">
    <citation type="submission" date="2014-07" db="EMBL/GenBank/DDBJ databases">
        <title>Draft genome sequence of Thalassospira tepidiphila 1-1B.</title>
        <authorList>
            <person name="Lai Q."/>
            <person name="Shao Z."/>
        </authorList>
    </citation>
    <scope>NUCLEOTIDE SEQUENCE [LARGE SCALE GENOMIC DNA]</scope>
    <source>
        <strain evidence="3 4">MCCC 1A03514</strain>
    </source>
</reference>
<feature type="domain" description="UPF0033" evidence="2">
    <location>
        <begin position="8"/>
        <end position="80"/>
    </location>
</feature>
<dbReference type="RefSeq" id="WP_063086111.1">
    <property type="nucleotide sequence ID" value="NZ_JPVZ01000002.1"/>
</dbReference>
<proteinExistence type="inferred from homology"/>
<evidence type="ECO:0000256" key="1">
    <source>
        <dbReference type="ARBA" id="ARBA00008984"/>
    </source>
</evidence>
<dbReference type="EMBL" id="JPVZ01000002">
    <property type="protein sequence ID" value="OAZ11079.1"/>
    <property type="molecule type" value="Genomic_DNA"/>
</dbReference>
<dbReference type="AlphaFoldDB" id="A0A853L2J1"/>
<sequence length="82" mass="8970">MATATPDHKIDITNDVCPMTFVRTRLKLETMTPGQVLEVTLGAGEPLKNVPRSVTEMGDEVVELAEITDTPGTYRLIIRKGS</sequence>
<dbReference type="SUPFAM" id="SSF64307">
    <property type="entry name" value="SirA-like"/>
    <property type="match status" value="1"/>
</dbReference>
<evidence type="ECO:0000313" key="4">
    <source>
        <dbReference type="Proteomes" id="UP000094009"/>
    </source>
</evidence>
<dbReference type="InterPro" id="IPR001455">
    <property type="entry name" value="TusA-like"/>
</dbReference>
<dbReference type="PANTHER" id="PTHR33279:SF19">
    <property type="entry name" value="SSL1707 PROTEIN"/>
    <property type="match status" value="1"/>
</dbReference>
<protein>
    <submittedName>
        <fullName evidence="3">Preprotein translocase subunit TatB</fullName>
    </submittedName>
</protein>
<name>A0A853L2J1_9PROT</name>
<comment type="caution">
    <text evidence="3">The sequence shown here is derived from an EMBL/GenBank/DDBJ whole genome shotgun (WGS) entry which is preliminary data.</text>
</comment>
<dbReference type="Gene3D" id="3.30.110.40">
    <property type="entry name" value="TusA-like domain"/>
    <property type="match status" value="1"/>
</dbReference>
<dbReference type="Proteomes" id="UP000094009">
    <property type="component" value="Unassembled WGS sequence"/>
</dbReference>
<organism evidence="3 4">
    <name type="scientific">Thalassospira tepidiphila MCCC 1A03514</name>
    <dbReference type="NCBI Taxonomy" id="1177930"/>
    <lineage>
        <taxon>Bacteria</taxon>
        <taxon>Pseudomonadati</taxon>
        <taxon>Pseudomonadota</taxon>
        <taxon>Alphaproteobacteria</taxon>
        <taxon>Rhodospirillales</taxon>
        <taxon>Thalassospiraceae</taxon>
        <taxon>Thalassospira</taxon>
    </lineage>
</organism>
<accession>A0A853L2J1</accession>
<evidence type="ECO:0000259" key="2">
    <source>
        <dbReference type="Pfam" id="PF01206"/>
    </source>
</evidence>
<dbReference type="CDD" id="cd00291">
    <property type="entry name" value="SirA_YedF_YeeD"/>
    <property type="match status" value="1"/>
</dbReference>
<evidence type="ECO:0000313" key="3">
    <source>
        <dbReference type="EMBL" id="OAZ11079.1"/>
    </source>
</evidence>
<dbReference type="PANTHER" id="PTHR33279">
    <property type="entry name" value="SULFUR CARRIER PROTEIN YEDF-RELATED"/>
    <property type="match status" value="1"/>
</dbReference>